<reference evidence="1 4" key="2">
    <citation type="submission" date="2019-07" db="EMBL/GenBank/DDBJ databases">
        <title>Whole genome shotgun sequence of Lactobacillus siliginis NBRC 101315.</title>
        <authorList>
            <person name="Hosoyama A."/>
            <person name="Uohara A."/>
            <person name="Ohji S."/>
            <person name="Ichikawa N."/>
        </authorList>
    </citation>
    <scope>NUCLEOTIDE SEQUENCE [LARGE SCALE GENOMIC DNA]</scope>
    <source>
        <strain evidence="1 4">NBRC 101315</strain>
    </source>
</reference>
<dbReference type="RefSeq" id="WP_057809127.1">
    <property type="nucleotide sequence ID" value="NZ_BJUD01000028.1"/>
</dbReference>
<evidence type="ECO:0000313" key="3">
    <source>
        <dbReference type="Proteomes" id="UP000051139"/>
    </source>
</evidence>
<dbReference type="InterPro" id="IPR019644">
    <property type="entry name" value="DUF2508"/>
</dbReference>
<dbReference type="AlphaFoldDB" id="A0A0R2LA13"/>
<evidence type="ECO:0000313" key="1">
    <source>
        <dbReference type="EMBL" id="GEK29026.1"/>
    </source>
</evidence>
<organism evidence="2 3">
    <name type="scientific">Furfurilactobacillus siliginis</name>
    <dbReference type="NCBI Taxonomy" id="348151"/>
    <lineage>
        <taxon>Bacteria</taxon>
        <taxon>Bacillati</taxon>
        <taxon>Bacillota</taxon>
        <taxon>Bacilli</taxon>
        <taxon>Lactobacillales</taxon>
        <taxon>Lactobacillaceae</taxon>
        <taxon>Furfurilactobacillus</taxon>
    </lineage>
</organism>
<gene>
    <name evidence="2" type="ORF">IV55_GL001083</name>
    <name evidence="1" type="ORF">LSI01_13370</name>
</gene>
<evidence type="ECO:0000313" key="2">
    <source>
        <dbReference type="EMBL" id="KRN96566.1"/>
    </source>
</evidence>
<proteinExistence type="predicted"/>
<evidence type="ECO:0008006" key="5">
    <source>
        <dbReference type="Google" id="ProtNLM"/>
    </source>
</evidence>
<comment type="caution">
    <text evidence="2">The sequence shown here is derived from an EMBL/GenBank/DDBJ whole genome shotgun (WGS) entry which is preliminary data.</text>
</comment>
<dbReference type="Proteomes" id="UP000321429">
    <property type="component" value="Unassembled WGS sequence"/>
</dbReference>
<name>A0A0R2LA13_9LACO</name>
<dbReference type="OrthoDB" id="2167041at2"/>
<dbReference type="STRING" id="348151.IV55_GL001083"/>
<protein>
    <recommendedName>
        <fullName evidence="5">DUF2508 domain-containing protein</fullName>
    </recommendedName>
</protein>
<dbReference type="EMBL" id="JQCB01000003">
    <property type="protein sequence ID" value="KRN96566.1"/>
    <property type="molecule type" value="Genomic_DNA"/>
</dbReference>
<dbReference type="Proteomes" id="UP000051139">
    <property type="component" value="Unassembled WGS sequence"/>
</dbReference>
<dbReference type="Pfam" id="PF10704">
    <property type="entry name" value="DUF2508"/>
    <property type="match status" value="1"/>
</dbReference>
<accession>A0A0R2LA13</accession>
<dbReference type="EMBL" id="BJUD01000028">
    <property type="protein sequence ID" value="GEK29026.1"/>
    <property type="molecule type" value="Genomic_DNA"/>
</dbReference>
<reference evidence="2 3" key="1">
    <citation type="journal article" date="2015" name="Genome Announc.">
        <title>Expanding the biotechnology potential of lactobacilli through comparative genomics of 213 strains and associated genera.</title>
        <authorList>
            <person name="Sun Z."/>
            <person name="Harris H.M."/>
            <person name="McCann A."/>
            <person name="Guo C."/>
            <person name="Argimon S."/>
            <person name="Zhang W."/>
            <person name="Yang X."/>
            <person name="Jeffery I.B."/>
            <person name="Cooney J.C."/>
            <person name="Kagawa T.F."/>
            <person name="Liu W."/>
            <person name="Song Y."/>
            <person name="Salvetti E."/>
            <person name="Wrobel A."/>
            <person name="Rasinkangas P."/>
            <person name="Parkhill J."/>
            <person name="Rea M.C."/>
            <person name="O'Sullivan O."/>
            <person name="Ritari J."/>
            <person name="Douillard F.P."/>
            <person name="Paul Ross R."/>
            <person name="Yang R."/>
            <person name="Briner A.E."/>
            <person name="Felis G.E."/>
            <person name="de Vos W.M."/>
            <person name="Barrangou R."/>
            <person name="Klaenhammer T.R."/>
            <person name="Caufield P.W."/>
            <person name="Cui Y."/>
            <person name="Zhang H."/>
            <person name="O'Toole P.W."/>
        </authorList>
    </citation>
    <scope>NUCLEOTIDE SEQUENCE [LARGE SCALE GENOMIC DNA]</scope>
    <source>
        <strain evidence="2 3">DSM 22696</strain>
    </source>
</reference>
<keyword evidence="3" id="KW-1185">Reference proteome</keyword>
<evidence type="ECO:0000313" key="4">
    <source>
        <dbReference type="Proteomes" id="UP000321429"/>
    </source>
</evidence>
<dbReference type="PATRIC" id="fig|348151.3.peg.1112"/>
<sequence length="82" mass="9651">MFFFKKEPPVRSQYNAVLLDDIDTAKRSWNRAAETEEAVVDEGDGRELTAQSELERQKYMLLFREAKQRNVRGRLQPSVFDK</sequence>